<dbReference type="OrthoDB" id="5415699at2"/>
<dbReference type="PANTHER" id="PTHR37954:SF3">
    <property type="entry name" value="DUF169 DOMAIN-CONTAINING PROTEIN"/>
    <property type="match status" value="1"/>
</dbReference>
<proteinExistence type="predicted"/>
<keyword evidence="2" id="KW-1185">Reference proteome</keyword>
<dbReference type="RefSeq" id="WP_089274516.1">
    <property type="nucleotide sequence ID" value="NZ_FZOC01000004.1"/>
</dbReference>
<gene>
    <name evidence="1" type="ORF">SAMN04488503_2314</name>
</gene>
<dbReference type="EMBL" id="FZOC01000004">
    <property type="protein sequence ID" value="SNS00781.1"/>
    <property type="molecule type" value="Genomic_DNA"/>
</dbReference>
<dbReference type="PANTHER" id="PTHR37954">
    <property type="entry name" value="BLL4979 PROTEIN"/>
    <property type="match status" value="1"/>
</dbReference>
<dbReference type="Proteomes" id="UP000198324">
    <property type="component" value="Unassembled WGS sequence"/>
</dbReference>
<dbReference type="AlphaFoldDB" id="A0A239AZH6"/>
<sequence length="265" mass="28906">MSTPDFAAMQELLMRELRLMHYPVAVTYFFDQANLDAFRKSQPHYAPVKPVTFCQAEIGARMEGIPVLVEKDKMGCTNAQFVMGWKGMDEAEVKSHAKYCADLEQAKRFVETKPRLPEGTLLAVAVSPLALAVGVPDVVHFYCDNMQAYHLVDDWMATQNVHPFQPSFCMNSAACGGCVQTFNSKLANISLACSGSYNAGKTERGEINVFIPGAHIADIAARIAARVAEKGGASITRIGHPFPGADICKNCPLIVFKKEGETAKA</sequence>
<protein>
    <submittedName>
        <fullName evidence="1">Uncharacterized conserved protein, DUF169 family</fullName>
    </submittedName>
</protein>
<name>A0A239AZH6_9BACT</name>
<evidence type="ECO:0000313" key="2">
    <source>
        <dbReference type="Proteomes" id="UP000198324"/>
    </source>
</evidence>
<evidence type="ECO:0000313" key="1">
    <source>
        <dbReference type="EMBL" id="SNS00781.1"/>
    </source>
</evidence>
<organism evidence="1 2">
    <name type="scientific">Humidesulfovibrio mexicanus</name>
    <dbReference type="NCBI Taxonomy" id="147047"/>
    <lineage>
        <taxon>Bacteria</taxon>
        <taxon>Pseudomonadati</taxon>
        <taxon>Thermodesulfobacteriota</taxon>
        <taxon>Desulfovibrionia</taxon>
        <taxon>Desulfovibrionales</taxon>
        <taxon>Desulfovibrionaceae</taxon>
        <taxon>Humidesulfovibrio</taxon>
    </lineage>
</organism>
<reference evidence="1 2" key="1">
    <citation type="submission" date="2017-06" db="EMBL/GenBank/DDBJ databases">
        <authorList>
            <person name="Kim H.J."/>
            <person name="Triplett B.A."/>
        </authorList>
    </citation>
    <scope>NUCLEOTIDE SEQUENCE [LARGE SCALE GENOMIC DNA]</scope>
    <source>
        <strain evidence="1 2">DSM 13116</strain>
    </source>
</reference>
<accession>A0A239AZH6</accession>
<dbReference type="InterPro" id="IPR003748">
    <property type="entry name" value="DUF169"/>
</dbReference>
<dbReference type="Pfam" id="PF02596">
    <property type="entry name" value="DUF169"/>
    <property type="match status" value="1"/>
</dbReference>